<dbReference type="InterPro" id="IPR001841">
    <property type="entry name" value="Znf_RING"/>
</dbReference>
<dbReference type="InterPro" id="IPR018957">
    <property type="entry name" value="Znf_C3HC4_RING-type"/>
</dbReference>
<evidence type="ECO:0000313" key="13">
    <source>
        <dbReference type="Proteomes" id="UP000324907"/>
    </source>
</evidence>
<evidence type="ECO:0000313" key="10">
    <source>
        <dbReference type="EMBL" id="KAA0172229.1"/>
    </source>
</evidence>
<dbReference type="Proteomes" id="UP000325113">
    <property type="component" value="Unassembled WGS sequence"/>
</dbReference>
<feature type="region of interest" description="Disordered" evidence="7">
    <location>
        <begin position="1"/>
        <end position="66"/>
    </location>
</feature>
<evidence type="ECO:0000256" key="3">
    <source>
        <dbReference type="ARBA" id="ARBA00022771"/>
    </source>
</evidence>
<dbReference type="Gene3D" id="3.30.40.10">
    <property type="entry name" value="Zinc/RING finger domain, C3HC4 (zinc finger)"/>
    <property type="match status" value="1"/>
</dbReference>
<dbReference type="GO" id="GO:0005634">
    <property type="term" value="C:nucleus"/>
    <property type="evidence" value="ECO:0007669"/>
    <property type="project" value="UniProtKB-SubCell"/>
</dbReference>
<evidence type="ECO:0000313" key="12">
    <source>
        <dbReference type="Proteomes" id="UP000322899"/>
    </source>
</evidence>
<proteinExistence type="predicted"/>
<evidence type="ECO:0000313" key="11">
    <source>
        <dbReference type="EMBL" id="KAA0177028.1"/>
    </source>
</evidence>
<protein>
    <recommendedName>
        <fullName evidence="8">RING-type domain-containing protein</fullName>
    </recommendedName>
</protein>
<evidence type="ECO:0000313" key="14">
    <source>
        <dbReference type="Proteomes" id="UP000325113"/>
    </source>
</evidence>
<evidence type="ECO:0000256" key="5">
    <source>
        <dbReference type="ARBA" id="ARBA00023242"/>
    </source>
</evidence>
<sequence>MLQRAGPASPGSGAAAGGARGAPQELRVAAVGKGQSDERESEEPEGEGPAGSGDSGSEDDGSDGGFDMNGTFDLAALLASVSSDKEVKVDTLELARRLRCDLCNGLFRDPVTLPECMHSFCHVCVLRKMRASGSIDQPRPECPVCGVLSASGRMLYVRDPLLEGLVRKLFPDIVKADEEEGAMMEAASQDAAAGGHGAGQASAGSGPAARPLDPAAAARRAETMSGMTIHLVPEPLPVVLSAVSGSRPAAMQGGIWRNLLRQRDAVGAYGVVDLPSPAVQGSSGKRAREEDGGTSGRGAASAGGPRGFVAGPPLAAASADMGNVVAEAKALARPWLFAPSELRIAGLRQHIALALRVRPVDVLLFCEGALLSGREHTVDFVRRTSFKGSSAERGGNLVGPWLRLGYARRLTAKSVELASERRARRLAAGDRPSKRPAMAFPLGGSAGPPAAPPAPLGAVPAAGPPARLSLAAKMAEATPPAGSPRPAGT</sequence>
<keyword evidence="3 6" id="KW-0863">Zinc-finger</keyword>
<gene>
    <name evidence="11" type="ORF">FNF27_01358</name>
    <name evidence="10" type="ORF">FNF28_00232</name>
    <name evidence="9" type="ORF">FNF31_02540</name>
</gene>
<dbReference type="SMART" id="SM00184">
    <property type="entry name" value="RING"/>
    <property type="match status" value="1"/>
</dbReference>
<keyword evidence="4" id="KW-0862">Zinc</keyword>
<feature type="domain" description="RING-type" evidence="8">
    <location>
        <begin position="100"/>
        <end position="145"/>
    </location>
</feature>
<dbReference type="InterPro" id="IPR013083">
    <property type="entry name" value="Znf_RING/FYVE/PHD"/>
</dbReference>
<dbReference type="Pfam" id="PF00097">
    <property type="entry name" value="zf-C3HC4"/>
    <property type="match status" value="1"/>
</dbReference>
<feature type="region of interest" description="Disordered" evidence="7">
    <location>
        <begin position="185"/>
        <end position="218"/>
    </location>
</feature>
<evidence type="ECO:0000256" key="1">
    <source>
        <dbReference type="ARBA" id="ARBA00004123"/>
    </source>
</evidence>
<keyword evidence="5" id="KW-0539">Nucleus</keyword>
<feature type="region of interest" description="Disordered" evidence="7">
    <location>
        <begin position="470"/>
        <end position="489"/>
    </location>
</feature>
<dbReference type="EMBL" id="VLTO01000005">
    <property type="protein sequence ID" value="KAA0177028.1"/>
    <property type="molecule type" value="Genomic_DNA"/>
</dbReference>
<dbReference type="PROSITE" id="PS00518">
    <property type="entry name" value="ZF_RING_1"/>
    <property type="match status" value="1"/>
</dbReference>
<dbReference type="PROSITE" id="PS50089">
    <property type="entry name" value="ZF_RING_2"/>
    <property type="match status" value="1"/>
</dbReference>
<feature type="region of interest" description="Disordered" evidence="7">
    <location>
        <begin position="277"/>
        <end position="306"/>
    </location>
</feature>
<dbReference type="AlphaFoldDB" id="A0A5A8DJG6"/>
<evidence type="ECO:0000259" key="8">
    <source>
        <dbReference type="PROSITE" id="PS50089"/>
    </source>
</evidence>
<comment type="subcellular location">
    <subcellularLocation>
        <location evidence="1">Nucleus</location>
    </subcellularLocation>
</comment>
<reference evidence="12 13" key="1">
    <citation type="submission" date="2019-07" db="EMBL/GenBank/DDBJ databases">
        <title>Genomes of Cafeteria roenbergensis.</title>
        <authorList>
            <person name="Fischer M.G."/>
            <person name="Hackl T."/>
            <person name="Roman M."/>
        </authorList>
    </citation>
    <scope>NUCLEOTIDE SEQUENCE [LARGE SCALE GENOMIC DNA]</scope>
    <source>
        <strain evidence="9 14">Cflag</strain>
        <strain evidence="11 12">E4-10P</strain>
        <strain evidence="10 13">RCC970-E3</strain>
    </source>
</reference>
<comment type="caution">
    <text evidence="9">The sequence shown here is derived from an EMBL/GenBank/DDBJ whole genome shotgun (WGS) entry which is preliminary data.</text>
</comment>
<dbReference type="GO" id="GO:0008270">
    <property type="term" value="F:zinc ion binding"/>
    <property type="evidence" value="ECO:0007669"/>
    <property type="project" value="UniProtKB-KW"/>
</dbReference>
<dbReference type="PANTHER" id="PTHR45893">
    <property type="entry name" value="POLYCOMB GROUP RING FINGER PROTEIN"/>
    <property type="match status" value="1"/>
</dbReference>
<evidence type="ECO:0000313" key="9">
    <source>
        <dbReference type="EMBL" id="KAA0163991.1"/>
    </source>
</evidence>
<feature type="compositionally biased region" description="Low complexity" evidence="7">
    <location>
        <begin position="1"/>
        <end position="13"/>
    </location>
</feature>
<dbReference type="InterPro" id="IPR051507">
    <property type="entry name" value="PcG_RING_finger"/>
</dbReference>
<dbReference type="InterPro" id="IPR017907">
    <property type="entry name" value="Znf_RING_CS"/>
</dbReference>
<keyword evidence="2" id="KW-0479">Metal-binding</keyword>
<dbReference type="Proteomes" id="UP000322899">
    <property type="component" value="Unassembled WGS sequence"/>
</dbReference>
<evidence type="ECO:0000256" key="4">
    <source>
        <dbReference type="ARBA" id="ARBA00022833"/>
    </source>
</evidence>
<dbReference type="SUPFAM" id="SSF57850">
    <property type="entry name" value="RING/U-box"/>
    <property type="match status" value="1"/>
</dbReference>
<feature type="region of interest" description="Disordered" evidence="7">
    <location>
        <begin position="425"/>
        <end position="464"/>
    </location>
</feature>
<evidence type="ECO:0000256" key="2">
    <source>
        <dbReference type="ARBA" id="ARBA00022723"/>
    </source>
</evidence>
<evidence type="ECO:0000256" key="6">
    <source>
        <dbReference type="PROSITE-ProRule" id="PRU00175"/>
    </source>
</evidence>
<organism evidence="9 14">
    <name type="scientific">Cafeteria roenbergensis</name>
    <name type="common">Marine flagellate</name>
    <dbReference type="NCBI Taxonomy" id="33653"/>
    <lineage>
        <taxon>Eukaryota</taxon>
        <taxon>Sar</taxon>
        <taxon>Stramenopiles</taxon>
        <taxon>Bigyra</taxon>
        <taxon>Opalozoa</taxon>
        <taxon>Bicosoecida</taxon>
        <taxon>Cafeteriaceae</taxon>
        <taxon>Cafeteria</taxon>
    </lineage>
</organism>
<dbReference type="EMBL" id="VLTL01000002">
    <property type="protein sequence ID" value="KAA0172229.1"/>
    <property type="molecule type" value="Genomic_DNA"/>
</dbReference>
<evidence type="ECO:0000256" key="7">
    <source>
        <dbReference type="SAM" id="MobiDB-lite"/>
    </source>
</evidence>
<name>A0A5A8DJG6_CAFRO</name>
<dbReference type="Proteomes" id="UP000324907">
    <property type="component" value="Unassembled WGS sequence"/>
</dbReference>
<dbReference type="OrthoDB" id="1305878at2759"/>
<accession>A0A5A8DJG6</accession>
<dbReference type="EMBL" id="VLTM01000019">
    <property type="protein sequence ID" value="KAA0163991.1"/>
    <property type="molecule type" value="Genomic_DNA"/>
</dbReference>